<comment type="caution">
    <text evidence="1">The sequence shown here is derived from an EMBL/GenBank/DDBJ whole genome shotgun (WGS) entry which is preliminary data.</text>
</comment>
<dbReference type="VEuPathDB" id="MicrosporidiaDB:A0H76_870"/>
<dbReference type="EMBL" id="LTAI01000002">
    <property type="protein sequence ID" value="ORE00637.1"/>
    <property type="molecule type" value="Genomic_DNA"/>
</dbReference>
<reference evidence="1 2" key="1">
    <citation type="journal article" date="2017" name="Environ. Microbiol.">
        <title>Decay of the glycolytic pathway and adaptation to intranuclear parasitism within Enterocytozoonidae microsporidia.</title>
        <authorList>
            <person name="Wiredu Boakye D."/>
            <person name="Jaroenlak P."/>
            <person name="Prachumwat A."/>
            <person name="Williams T.A."/>
            <person name="Bateman K.S."/>
            <person name="Itsathitphaisarn O."/>
            <person name="Sritunyalucksana K."/>
            <person name="Paszkiewicz K.H."/>
            <person name="Moore K.A."/>
            <person name="Stentiford G.D."/>
            <person name="Williams B.A."/>
        </authorList>
    </citation>
    <scope>NUCLEOTIDE SEQUENCE [LARGE SCALE GENOMIC DNA]</scope>
    <source>
        <strain evidence="2">canceri</strain>
    </source>
</reference>
<proteinExistence type="predicted"/>
<dbReference type="Proteomes" id="UP000192501">
    <property type="component" value="Unassembled WGS sequence"/>
</dbReference>
<sequence>MINQFLFYEYLKKTLLTKMMITTNKSFKHLTREQFLNYERILQRIPPTTQGMTIISPQQ</sequence>
<gene>
    <name evidence="1" type="ORF">A0H76_870</name>
</gene>
<name>A0A1X0QLJ8_9MICR</name>
<evidence type="ECO:0000313" key="1">
    <source>
        <dbReference type="EMBL" id="ORE00637.1"/>
    </source>
</evidence>
<protein>
    <submittedName>
        <fullName evidence="1">Uncharacterized protein</fullName>
    </submittedName>
</protein>
<dbReference type="AlphaFoldDB" id="A0A1X0QLJ8"/>
<evidence type="ECO:0000313" key="2">
    <source>
        <dbReference type="Proteomes" id="UP000192501"/>
    </source>
</evidence>
<accession>A0A1X0QLJ8</accession>
<organism evidence="1 2">
    <name type="scientific">Hepatospora eriocheir</name>
    <dbReference type="NCBI Taxonomy" id="1081669"/>
    <lineage>
        <taxon>Eukaryota</taxon>
        <taxon>Fungi</taxon>
        <taxon>Fungi incertae sedis</taxon>
        <taxon>Microsporidia</taxon>
        <taxon>Hepatosporidae</taxon>
        <taxon>Hepatospora</taxon>
    </lineage>
</organism>